<organism evidence="13">
    <name type="scientific">Candidatus Heimdallarchaeum aukensis</name>
    <dbReference type="NCBI Taxonomy" id="2876573"/>
    <lineage>
        <taxon>Archaea</taxon>
        <taxon>Promethearchaeati</taxon>
        <taxon>Candidatus Heimdallarchaeota</taxon>
        <taxon>Candidatus Heimdallarchaeia (ex Rinke et al. 2021) (nom. nud.)</taxon>
        <taxon>Candidatus Heimdallarchaeales</taxon>
        <taxon>Candidatus Heimdallarchaeaceae</taxon>
        <taxon>Candidatus Heimdallarchaeum</taxon>
    </lineage>
</organism>
<dbReference type="GO" id="GO:0016301">
    <property type="term" value="F:kinase activity"/>
    <property type="evidence" value="ECO:0007669"/>
    <property type="project" value="UniProtKB-KW"/>
</dbReference>
<dbReference type="InterPro" id="IPR005218">
    <property type="entry name" value="Diacylglycerol/lipid_kinase"/>
</dbReference>
<comment type="cofactor">
    <cofactor evidence="1">
        <name>Mg(2+)</name>
        <dbReference type="ChEBI" id="CHEBI:18420"/>
    </cofactor>
</comment>
<dbReference type="InterPro" id="IPR017438">
    <property type="entry name" value="ATP-NAD_kinase_N"/>
</dbReference>
<evidence type="ECO:0000256" key="9">
    <source>
        <dbReference type="ARBA" id="ARBA00023098"/>
    </source>
</evidence>
<dbReference type="NCBIfam" id="TIGR00147">
    <property type="entry name" value="YegS/Rv2252/BmrU family lipid kinase"/>
    <property type="match status" value="1"/>
</dbReference>
<keyword evidence="6 13" id="KW-0418">Kinase</keyword>
<evidence type="ECO:0000256" key="6">
    <source>
        <dbReference type="ARBA" id="ARBA00022777"/>
    </source>
</evidence>
<evidence type="ECO:0000256" key="4">
    <source>
        <dbReference type="ARBA" id="ARBA00022723"/>
    </source>
</evidence>
<dbReference type="Pfam" id="PF19279">
    <property type="entry name" value="YegS_C"/>
    <property type="match status" value="1"/>
</dbReference>
<dbReference type="PROSITE" id="PS50146">
    <property type="entry name" value="DAGK"/>
    <property type="match status" value="1"/>
</dbReference>
<dbReference type="AlphaFoldDB" id="A0A9Y1FLF2"/>
<keyword evidence="10" id="KW-0594">Phospholipid biosynthesis</keyword>
<keyword evidence="4" id="KW-0479">Metal-binding</keyword>
<protein>
    <submittedName>
        <fullName evidence="13">Diacylglycerol kinase family lipid kinase</fullName>
    </submittedName>
</protein>
<dbReference type="Gene3D" id="2.60.200.40">
    <property type="match status" value="1"/>
</dbReference>
<keyword evidence="2" id="KW-0444">Lipid biosynthesis</keyword>
<evidence type="ECO:0000259" key="12">
    <source>
        <dbReference type="PROSITE" id="PS50146"/>
    </source>
</evidence>
<evidence type="ECO:0000256" key="5">
    <source>
        <dbReference type="ARBA" id="ARBA00022741"/>
    </source>
</evidence>
<dbReference type="Gene3D" id="3.40.50.10330">
    <property type="entry name" value="Probable inorganic polyphosphate/atp-NAD kinase, domain 1"/>
    <property type="match status" value="1"/>
</dbReference>
<evidence type="ECO:0000256" key="3">
    <source>
        <dbReference type="ARBA" id="ARBA00022679"/>
    </source>
</evidence>
<evidence type="ECO:0000256" key="11">
    <source>
        <dbReference type="ARBA" id="ARBA00023264"/>
    </source>
</evidence>
<keyword evidence="3" id="KW-0808">Transferase</keyword>
<keyword evidence="11" id="KW-1208">Phospholipid metabolism</keyword>
<dbReference type="EMBL" id="CP084166">
    <property type="protein sequence ID" value="UJG40946.1"/>
    <property type="molecule type" value="Genomic_DNA"/>
</dbReference>
<accession>A0A9Y1FLF2</accession>
<keyword evidence="5" id="KW-0547">Nucleotide-binding</keyword>
<dbReference type="PANTHER" id="PTHR12358:SF106">
    <property type="entry name" value="LIPID KINASE YEGS"/>
    <property type="match status" value="1"/>
</dbReference>
<sequence length="350" mass="39416">MSYKWKFIINPNSGSQQCAKRWKEAEEVVKKQEIDYDVSFTSGPKQANIFAEEAVKNGFNRIVVASGDGTLNEVVNGLMNLSPEQRKEVALGVLPFGTGNDYATTLGFPWNPKNAIDVLFNKSEISPASIGKIHLVDTGYERYFINLLDAGISSEVGLGNKKGELKFIKSASRYTLLALKKLVTMKQRKAVVTIDDEKKYNVRLMLLIFGNGISLGGGMIGCPDAHPQKELFDFFLTENFTKLRTLKGLMKIFNGEHLKIKGGIYSTAKKIEVELEDAIPFVCDGELDIPESISTHLIGEIIPHAINVLYYRDHKSIKWLSREELDKGLRPLKNQYLVPHSEFRKWQEKN</sequence>
<reference evidence="13" key="1">
    <citation type="journal article" date="2022" name="Nat. Microbiol.">
        <title>Unique mobile elements and scalable gene flow at the prokaryote-eukaryote boundary revealed by circularized Asgard archaea genomes.</title>
        <authorList>
            <person name="Wu F."/>
            <person name="Speth D.R."/>
            <person name="Philosof A."/>
            <person name="Cremiere A."/>
            <person name="Narayanan A."/>
            <person name="Barco R.A."/>
            <person name="Connon S.A."/>
            <person name="Amend J.P."/>
            <person name="Antoshechkin I.A."/>
            <person name="Orphan V.J."/>
        </authorList>
    </citation>
    <scope>NUCLEOTIDE SEQUENCE</scope>
    <source>
        <strain evidence="13">PM71</strain>
    </source>
</reference>
<dbReference type="Proteomes" id="UP001201020">
    <property type="component" value="Chromosome"/>
</dbReference>
<dbReference type="GO" id="GO:0046872">
    <property type="term" value="F:metal ion binding"/>
    <property type="evidence" value="ECO:0007669"/>
    <property type="project" value="UniProtKB-KW"/>
</dbReference>
<feature type="domain" description="DAGKc" evidence="12">
    <location>
        <begin position="1"/>
        <end position="138"/>
    </location>
</feature>
<proteinExistence type="predicted"/>
<dbReference type="SMART" id="SM00046">
    <property type="entry name" value="DAGKc"/>
    <property type="match status" value="1"/>
</dbReference>
<evidence type="ECO:0000256" key="10">
    <source>
        <dbReference type="ARBA" id="ARBA00023209"/>
    </source>
</evidence>
<name>A0A9Y1FLF2_9ARCH</name>
<dbReference type="GO" id="GO:0008654">
    <property type="term" value="P:phospholipid biosynthetic process"/>
    <property type="evidence" value="ECO:0007669"/>
    <property type="project" value="UniProtKB-KW"/>
</dbReference>
<evidence type="ECO:0000313" key="13">
    <source>
        <dbReference type="EMBL" id="UJG40946.1"/>
    </source>
</evidence>
<evidence type="ECO:0000256" key="8">
    <source>
        <dbReference type="ARBA" id="ARBA00022842"/>
    </source>
</evidence>
<dbReference type="SUPFAM" id="SSF111331">
    <property type="entry name" value="NAD kinase/diacylglycerol kinase-like"/>
    <property type="match status" value="1"/>
</dbReference>
<dbReference type="GO" id="GO:0005524">
    <property type="term" value="F:ATP binding"/>
    <property type="evidence" value="ECO:0007669"/>
    <property type="project" value="UniProtKB-KW"/>
</dbReference>
<dbReference type="GO" id="GO:0005886">
    <property type="term" value="C:plasma membrane"/>
    <property type="evidence" value="ECO:0007669"/>
    <property type="project" value="TreeGrafter"/>
</dbReference>
<dbReference type="InterPro" id="IPR045540">
    <property type="entry name" value="YegS/DAGK_C"/>
</dbReference>
<keyword evidence="9" id="KW-0443">Lipid metabolism</keyword>
<gene>
    <name evidence="13" type="ORF">K9W45_00460</name>
</gene>
<evidence type="ECO:0000256" key="7">
    <source>
        <dbReference type="ARBA" id="ARBA00022840"/>
    </source>
</evidence>
<dbReference type="Pfam" id="PF00781">
    <property type="entry name" value="DAGK_cat"/>
    <property type="match status" value="1"/>
</dbReference>
<evidence type="ECO:0000256" key="1">
    <source>
        <dbReference type="ARBA" id="ARBA00001946"/>
    </source>
</evidence>
<dbReference type="InterPro" id="IPR016064">
    <property type="entry name" value="NAD/diacylglycerol_kinase_sf"/>
</dbReference>
<dbReference type="InterPro" id="IPR001206">
    <property type="entry name" value="Diacylglycerol_kinase_cat_dom"/>
</dbReference>
<keyword evidence="8" id="KW-0460">Magnesium</keyword>
<dbReference type="PANTHER" id="PTHR12358">
    <property type="entry name" value="SPHINGOSINE KINASE"/>
    <property type="match status" value="1"/>
</dbReference>
<dbReference type="InterPro" id="IPR050187">
    <property type="entry name" value="Lipid_Phosphate_FormReg"/>
</dbReference>
<keyword evidence="7" id="KW-0067">ATP-binding</keyword>
<evidence type="ECO:0000256" key="2">
    <source>
        <dbReference type="ARBA" id="ARBA00022516"/>
    </source>
</evidence>